<reference evidence="2 3" key="1">
    <citation type="submission" date="2023-08" db="EMBL/GenBank/DDBJ databases">
        <title>Arthrobacter horti sp. nov., isolated from forest soil.</title>
        <authorList>
            <person name="Park M."/>
        </authorList>
    </citation>
    <scope>NUCLEOTIDE SEQUENCE [LARGE SCALE GENOMIC DNA]</scope>
    <source>
        <strain evidence="2 3">YJM1</strain>
    </source>
</reference>
<name>A0ABT9ISA2_9MICC</name>
<proteinExistence type="predicted"/>
<dbReference type="EMBL" id="JAVALS010000015">
    <property type="protein sequence ID" value="MDP5228452.1"/>
    <property type="molecule type" value="Genomic_DNA"/>
</dbReference>
<feature type="transmembrane region" description="Helical" evidence="1">
    <location>
        <begin position="91"/>
        <end position="118"/>
    </location>
</feature>
<keyword evidence="1" id="KW-0472">Membrane</keyword>
<feature type="transmembrane region" description="Helical" evidence="1">
    <location>
        <begin position="359"/>
        <end position="378"/>
    </location>
</feature>
<feature type="transmembrane region" description="Helical" evidence="1">
    <location>
        <begin position="55"/>
        <end position="79"/>
    </location>
</feature>
<comment type="caution">
    <text evidence="2">The sequence shown here is derived from an EMBL/GenBank/DDBJ whole genome shotgun (WGS) entry which is preliminary data.</text>
</comment>
<gene>
    <name evidence="2" type="ORF">Q9R02_14915</name>
</gene>
<evidence type="ECO:0000313" key="2">
    <source>
        <dbReference type="EMBL" id="MDP5228452.1"/>
    </source>
</evidence>
<dbReference type="Proteomes" id="UP001232725">
    <property type="component" value="Unassembled WGS sequence"/>
</dbReference>
<feature type="transmembrane region" description="Helical" evidence="1">
    <location>
        <begin position="277"/>
        <end position="295"/>
    </location>
</feature>
<feature type="transmembrane region" description="Helical" evidence="1">
    <location>
        <begin position="307"/>
        <end position="326"/>
    </location>
</feature>
<keyword evidence="1" id="KW-1133">Transmembrane helix</keyword>
<evidence type="ECO:0008006" key="4">
    <source>
        <dbReference type="Google" id="ProtNLM"/>
    </source>
</evidence>
<feature type="transmembrane region" description="Helical" evidence="1">
    <location>
        <begin position="24"/>
        <end position="43"/>
    </location>
</feature>
<feature type="transmembrane region" description="Helical" evidence="1">
    <location>
        <begin position="200"/>
        <end position="222"/>
    </location>
</feature>
<dbReference type="RefSeq" id="WP_305997498.1">
    <property type="nucleotide sequence ID" value="NZ_JAVALS010000015.1"/>
</dbReference>
<organism evidence="2 3">
    <name type="scientific">Arthrobacter horti</name>
    <dbReference type="NCBI Taxonomy" id="3068273"/>
    <lineage>
        <taxon>Bacteria</taxon>
        <taxon>Bacillati</taxon>
        <taxon>Actinomycetota</taxon>
        <taxon>Actinomycetes</taxon>
        <taxon>Micrococcales</taxon>
        <taxon>Micrococcaceae</taxon>
        <taxon>Arthrobacter</taxon>
    </lineage>
</organism>
<feature type="transmembrane region" description="Helical" evidence="1">
    <location>
        <begin position="160"/>
        <end position="180"/>
    </location>
</feature>
<evidence type="ECO:0000256" key="1">
    <source>
        <dbReference type="SAM" id="Phobius"/>
    </source>
</evidence>
<keyword evidence="3" id="KW-1185">Reference proteome</keyword>
<protein>
    <recommendedName>
        <fullName evidence="4">DUF998 domain-containing protein</fullName>
    </recommendedName>
</protein>
<keyword evidence="1" id="KW-0812">Transmembrane</keyword>
<evidence type="ECO:0000313" key="3">
    <source>
        <dbReference type="Proteomes" id="UP001232725"/>
    </source>
</evidence>
<accession>A0ABT9ISA2</accession>
<feature type="transmembrane region" description="Helical" evidence="1">
    <location>
        <begin position="130"/>
        <end position="148"/>
    </location>
</feature>
<feature type="transmembrane region" description="Helical" evidence="1">
    <location>
        <begin position="333"/>
        <end position="353"/>
    </location>
</feature>
<sequence length="395" mass="42326">MSLPALRNTTMGTAPQRSAEERSLQAAGGALAVGFVVGFIVFFGTRRPLSGEDSIGAAAGAVSALISLAAFGFVAWRHVLTRLKDRTRLRWLYVLDVVALALAHAALSYMGAVALFAIFQQAFIGLTLDAFAAALLMAMATGLTAYLTSANVQSLTTERVATLMAVFLTLGVLDAMMNTSQSDWWHSNISALGTAHSGTASTFNITLVVAGALIVALAHFILADLEHYSTTDAGAVAFAEIQTLRQKAGQRWLQFLGARRWAERVPQDRYVHPRLRPVYGCLVLMGAGLALAGFIPVDESELLHNTGATGMVLAWAVLVVSLPWWIPGLGFTFHVTSAVFVAGVTLSALLYLPLHYYNLTAMELIAFAMIMTWLILFIRQVASVPEPRGTAAAQV</sequence>